<dbReference type="InterPro" id="IPR009832">
    <property type="entry name" value="DUF1397"/>
</dbReference>
<dbReference type="InParanoid" id="A0A6L2PD89"/>
<keyword evidence="2" id="KW-1185">Reference proteome</keyword>
<dbReference type="PANTHER" id="PTHR20997">
    <property type="entry name" value="EG:BACR42I17.2 PROTEIN-RELATED"/>
    <property type="match status" value="1"/>
</dbReference>
<dbReference type="PANTHER" id="PTHR20997:SF2">
    <property type="entry name" value="EG:BACR42I17.2 PROTEIN-RELATED"/>
    <property type="match status" value="1"/>
</dbReference>
<name>A0A6L2PD89_COPFO</name>
<sequence length="454" mass="51362">MQDYYVSAFCLSSCIPKSNSVYKTLWNLQLKLRKVTHFLIAIPNQQRNRTIADCAGAQPDQAVMWSAVTLHYLFRSSRSSSGVYFIQKPKLKPSFSWSLSNQNVRLRWWWFRLSAFRGKCRLTAAMYVSILRSLSNSNYLHSHKIARNLSLPGNLPVNISNVPTVEEGERVFEEKCKKMGHPEAYQAAQAGKDELQECFKSLVNVTELQAEMEIAKPTGDLDTVFRKYCRKSPQFQQCVTNFTVLIEPCLNEEEKENKDLIQNITDSVLKFVCFKEGDRIALFIAEGGPECLSANQDAIQTCVNKTYIKNLPKETLSVDNLPSLVFGEEQCRDMEDLQNCVVRALETCSEPTPANIVESMFNFVRKMTPCEKIRNPQKGSQVDGSSATTSRVTGITVIASIFVTFITKKLQHQCTYAPEAYGLKRVDESPIAGTKGHKHTVHIKVLKNRNAASW</sequence>
<evidence type="ECO:0000313" key="2">
    <source>
        <dbReference type="Proteomes" id="UP000502823"/>
    </source>
</evidence>
<dbReference type="AlphaFoldDB" id="A0A6L2PD89"/>
<dbReference type="Proteomes" id="UP000502823">
    <property type="component" value="Unassembled WGS sequence"/>
</dbReference>
<reference evidence="2" key="1">
    <citation type="submission" date="2020-01" db="EMBL/GenBank/DDBJ databases">
        <title>Draft genome sequence of the Termite Coptotermes fromosanus.</title>
        <authorList>
            <person name="Itakura S."/>
            <person name="Yosikawa Y."/>
            <person name="Umezawa K."/>
        </authorList>
    </citation>
    <scope>NUCLEOTIDE SEQUENCE [LARGE SCALE GENOMIC DNA]</scope>
</reference>
<accession>A0A6L2PD89</accession>
<dbReference type="EMBL" id="BLKM01000137">
    <property type="protein sequence ID" value="GFG29400.1"/>
    <property type="molecule type" value="Genomic_DNA"/>
</dbReference>
<protein>
    <submittedName>
        <fullName evidence="1">Uncharacterized protein</fullName>
    </submittedName>
</protein>
<dbReference type="Pfam" id="PF07165">
    <property type="entry name" value="DUF1397"/>
    <property type="match status" value="1"/>
</dbReference>
<comment type="caution">
    <text evidence="1">The sequence shown here is derived from an EMBL/GenBank/DDBJ whole genome shotgun (WGS) entry which is preliminary data.</text>
</comment>
<dbReference type="FunCoup" id="A0A6L2PD89">
    <property type="interactions" value="6"/>
</dbReference>
<gene>
    <name evidence="1" type="ORF">Cfor_04462</name>
</gene>
<proteinExistence type="predicted"/>
<dbReference type="OrthoDB" id="6512861at2759"/>
<evidence type="ECO:0000313" key="1">
    <source>
        <dbReference type="EMBL" id="GFG29400.1"/>
    </source>
</evidence>
<organism evidence="1 2">
    <name type="scientific">Coptotermes formosanus</name>
    <name type="common">Formosan subterranean termite</name>
    <dbReference type="NCBI Taxonomy" id="36987"/>
    <lineage>
        <taxon>Eukaryota</taxon>
        <taxon>Metazoa</taxon>
        <taxon>Ecdysozoa</taxon>
        <taxon>Arthropoda</taxon>
        <taxon>Hexapoda</taxon>
        <taxon>Insecta</taxon>
        <taxon>Pterygota</taxon>
        <taxon>Neoptera</taxon>
        <taxon>Polyneoptera</taxon>
        <taxon>Dictyoptera</taxon>
        <taxon>Blattodea</taxon>
        <taxon>Blattoidea</taxon>
        <taxon>Termitoidae</taxon>
        <taxon>Rhinotermitidae</taxon>
        <taxon>Coptotermes</taxon>
    </lineage>
</organism>